<dbReference type="InterPro" id="IPR018060">
    <property type="entry name" value="HTH_AraC"/>
</dbReference>
<dbReference type="AlphaFoldDB" id="A0A1N6L3B3"/>
<evidence type="ECO:0000313" key="5">
    <source>
        <dbReference type="EMBL" id="SIO63268.1"/>
    </source>
</evidence>
<feature type="domain" description="HTH araC/xylS-type" evidence="4">
    <location>
        <begin position="214"/>
        <end position="314"/>
    </location>
</feature>
<reference evidence="5 6" key="1">
    <citation type="submission" date="2016-11" db="EMBL/GenBank/DDBJ databases">
        <authorList>
            <person name="Jaros S."/>
            <person name="Januszkiewicz K."/>
            <person name="Wedrychowicz H."/>
        </authorList>
    </citation>
    <scope>NUCLEOTIDE SEQUENCE [LARGE SCALE GENOMIC DNA]</scope>
    <source>
        <strain evidence="5 6">GAS95</strain>
    </source>
</reference>
<dbReference type="PANTHER" id="PTHR46796">
    <property type="entry name" value="HTH-TYPE TRANSCRIPTIONAL ACTIVATOR RHAS-RELATED"/>
    <property type="match status" value="1"/>
</dbReference>
<name>A0A1N6L3B3_9BURK</name>
<dbReference type="PROSITE" id="PS01124">
    <property type="entry name" value="HTH_ARAC_FAMILY_2"/>
    <property type="match status" value="1"/>
</dbReference>
<evidence type="ECO:0000313" key="6">
    <source>
        <dbReference type="Proteomes" id="UP000185151"/>
    </source>
</evidence>
<keyword evidence="1" id="KW-0805">Transcription regulation</keyword>
<dbReference type="Pfam" id="PF14525">
    <property type="entry name" value="AraC_binding_2"/>
    <property type="match status" value="1"/>
</dbReference>
<dbReference type="PROSITE" id="PS00041">
    <property type="entry name" value="HTH_ARAC_FAMILY_1"/>
    <property type="match status" value="1"/>
</dbReference>
<dbReference type="InterPro" id="IPR018062">
    <property type="entry name" value="HTH_AraC-typ_CS"/>
</dbReference>
<dbReference type="InterPro" id="IPR050204">
    <property type="entry name" value="AraC_XylS_family_regulators"/>
</dbReference>
<dbReference type="Pfam" id="PF12833">
    <property type="entry name" value="HTH_18"/>
    <property type="match status" value="1"/>
</dbReference>
<dbReference type="InterPro" id="IPR035418">
    <property type="entry name" value="AraC-bd_2"/>
</dbReference>
<protein>
    <submittedName>
        <fullName evidence="5">Transcriptional regulator, AraC family</fullName>
    </submittedName>
</protein>
<dbReference type="Gene3D" id="1.10.10.60">
    <property type="entry name" value="Homeodomain-like"/>
    <property type="match status" value="1"/>
</dbReference>
<keyword evidence="3" id="KW-0804">Transcription</keyword>
<evidence type="ECO:0000259" key="4">
    <source>
        <dbReference type="PROSITE" id="PS01124"/>
    </source>
</evidence>
<organism evidence="5 6">
    <name type="scientific">Paraburkholderia phenazinium</name>
    <dbReference type="NCBI Taxonomy" id="60549"/>
    <lineage>
        <taxon>Bacteria</taxon>
        <taxon>Pseudomonadati</taxon>
        <taxon>Pseudomonadota</taxon>
        <taxon>Betaproteobacteria</taxon>
        <taxon>Burkholderiales</taxon>
        <taxon>Burkholderiaceae</taxon>
        <taxon>Paraburkholderia</taxon>
    </lineage>
</organism>
<dbReference type="GO" id="GO:0003700">
    <property type="term" value="F:DNA-binding transcription factor activity"/>
    <property type="evidence" value="ECO:0007669"/>
    <property type="project" value="InterPro"/>
</dbReference>
<keyword evidence="6" id="KW-1185">Reference proteome</keyword>
<evidence type="ECO:0000256" key="2">
    <source>
        <dbReference type="ARBA" id="ARBA00023125"/>
    </source>
</evidence>
<dbReference type="EMBL" id="FSRU01000002">
    <property type="protein sequence ID" value="SIO63268.1"/>
    <property type="molecule type" value="Genomic_DNA"/>
</dbReference>
<evidence type="ECO:0000256" key="1">
    <source>
        <dbReference type="ARBA" id="ARBA00023015"/>
    </source>
</evidence>
<gene>
    <name evidence="5" type="ORF">SAMN05444165_5787</name>
</gene>
<dbReference type="PRINTS" id="PR00032">
    <property type="entry name" value="HTHARAC"/>
</dbReference>
<dbReference type="SUPFAM" id="SSF46689">
    <property type="entry name" value="Homeodomain-like"/>
    <property type="match status" value="1"/>
</dbReference>
<keyword evidence="2" id="KW-0238">DNA-binding</keyword>
<evidence type="ECO:0000256" key="3">
    <source>
        <dbReference type="ARBA" id="ARBA00023163"/>
    </source>
</evidence>
<dbReference type="InterPro" id="IPR009057">
    <property type="entry name" value="Homeodomain-like_sf"/>
</dbReference>
<sequence>MPQPLRFDSARLKADDAEEIWREVMRPMYEIERSKSDLAAQITAWSLGGTMLLTHHAAKDEVQFRRTRKRIATSDLDQYLVHCLLGGELMSASAEGEQRVPLNSVAVRDMSRENIGFARDAPMLTLSIPRRALDKRMPQGAVLHGACWDAADPVGALVASHMRALAQVLSEMTDEQSSVAAEATLELLAACLLPKAIKREVTKDDPRLAPMLRTQAEAHIERHLIDPELGVASLCKALKVSRTALYDLFAVSGGVAKHVRERRLDEAMRRLVDPKRLRERVGEIGYGVGFASETTFARAFKERFGCAPSEARGEQLAPKKTTVDAAMDNLEAMRAAVISLRA</sequence>
<dbReference type="GO" id="GO:0043565">
    <property type="term" value="F:sequence-specific DNA binding"/>
    <property type="evidence" value="ECO:0007669"/>
    <property type="project" value="InterPro"/>
</dbReference>
<proteinExistence type="predicted"/>
<dbReference type="Proteomes" id="UP000185151">
    <property type="component" value="Unassembled WGS sequence"/>
</dbReference>
<accession>A0A1N6L3B3</accession>
<dbReference type="RefSeq" id="WP_171991727.1">
    <property type="nucleotide sequence ID" value="NZ_FSRU01000002.1"/>
</dbReference>
<dbReference type="SMART" id="SM00342">
    <property type="entry name" value="HTH_ARAC"/>
    <property type="match status" value="1"/>
</dbReference>
<dbReference type="PANTHER" id="PTHR46796:SF6">
    <property type="entry name" value="ARAC SUBFAMILY"/>
    <property type="match status" value="1"/>
</dbReference>
<dbReference type="InterPro" id="IPR020449">
    <property type="entry name" value="Tscrpt_reg_AraC-type_HTH"/>
</dbReference>